<evidence type="ECO:0000313" key="8">
    <source>
        <dbReference type="Proteomes" id="UP001237642"/>
    </source>
</evidence>
<evidence type="ECO:0000256" key="1">
    <source>
        <dbReference type="ARBA" id="ARBA00004123"/>
    </source>
</evidence>
<dbReference type="EMBL" id="JAUIZM010000008">
    <property type="protein sequence ID" value="KAK1370518.1"/>
    <property type="molecule type" value="Genomic_DNA"/>
</dbReference>
<keyword evidence="8" id="KW-1185">Reference proteome</keyword>
<organism evidence="7 8">
    <name type="scientific">Heracleum sosnowskyi</name>
    <dbReference type="NCBI Taxonomy" id="360622"/>
    <lineage>
        <taxon>Eukaryota</taxon>
        <taxon>Viridiplantae</taxon>
        <taxon>Streptophyta</taxon>
        <taxon>Embryophyta</taxon>
        <taxon>Tracheophyta</taxon>
        <taxon>Spermatophyta</taxon>
        <taxon>Magnoliopsida</taxon>
        <taxon>eudicotyledons</taxon>
        <taxon>Gunneridae</taxon>
        <taxon>Pentapetalae</taxon>
        <taxon>asterids</taxon>
        <taxon>campanulids</taxon>
        <taxon>Apiales</taxon>
        <taxon>Apiaceae</taxon>
        <taxon>Apioideae</taxon>
        <taxon>apioid superclade</taxon>
        <taxon>Tordylieae</taxon>
        <taxon>Tordyliinae</taxon>
        <taxon>Heracleum</taxon>
    </lineage>
</organism>
<evidence type="ECO:0000256" key="5">
    <source>
        <dbReference type="ARBA" id="ARBA00023242"/>
    </source>
</evidence>
<feature type="domain" description="MADS-box" evidence="6">
    <location>
        <begin position="3"/>
        <end position="49"/>
    </location>
</feature>
<evidence type="ECO:0000259" key="6">
    <source>
        <dbReference type="PROSITE" id="PS50066"/>
    </source>
</evidence>
<dbReference type="PROSITE" id="PS50066">
    <property type="entry name" value="MADS_BOX_2"/>
    <property type="match status" value="1"/>
</dbReference>
<reference evidence="7" key="1">
    <citation type="submission" date="2023-02" db="EMBL/GenBank/DDBJ databases">
        <title>Genome of toxic invasive species Heracleum sosnowskyi carries increased number of genes despite the absence of recent whole-genome duplications.</title>
        <authorList>
            <person name="Schelkunov M."/>
            <person name="Shtratnikova V."/>
            <person name="Makarenko M."/>
            <person name="Klepikova A."/>
            <person name="Omelchenko D."/>
            <person name="Novikova G."/>
            <person name="Obukhova E."/>
            <person name="Bogdanov V."/>
            <person name="Penin A."/>
            <person name="Logacheva M."/>
        </authorList>
    </citation>
    <scope>NUCLEOTIDE SEQUENCE</scope>
    <source>
        <strain evidence="7">Hsosn_3</strain>
        <tissue evidence="7">Leaf</tissue>
    </source>
</reference>
<dbReference type="AlphaFoldDB" id="A0AAD8MFU9"/>
<proteinExistence type="predicted"/>
<dbReference type="Proteomes" id="UP001237642">
    <property type="component" value="Unassembled WGS sequence"/>
</dbReference>
<accession>A0AAD8MFU9</accession>
<evidence type="ECO:0000256" key="3">
    <source>
        <dbReference type="ARBA" id="ARBA00023125"/>
    </source>
</evidence>
<sequence length="184" mass="20739">MITLMRRIQLAFISNAAKRRATCNKRKKSLKKKMEELATLCGVDVCTILHCNDLDPQLEFWPSKSETERVVAEFQSLSRRQQTRNMVDVKKFTRKNIVKAKEKLQKLVSANREKELTKVMFDCLAGRLELQNPGLEDLDALGRVVDKKLDDVEKRIEALMLNHPGHVDASTSSAGAMAGGAARD</sequence>
<protein>
    <submittedName>
        <fullName evidence="7">MADS-box domain-containing protein</fullName>
    </submittedName>
</protein>
<comment type="caution">
    <text evidence="7">The sequence shown here is derived from an EMBL/GenBank/DDBJ whole genome shotgun (WGS) entry which is preliminary data.</text>
</comment>
<dbReference type="GO" id="GO:0003677">
    <property type="term" value="F:DNA binding"/>
    <property type="evidence" value="ECO:0007669"/>
    <property type="project" value="UniProtKB-KW"/>
</dbReference>
<dbReference type="PANTHER" id="PTHR48019">
    <property type="entry name" value="SERUM RESPONSE FACTOR HOMOLOG"/>
    <property type="match status" value="1"/>
</dbReference>
<evidence type="ECO:0000256" key="4">
    <source>
        <dbReference type="ARBA" id="ARBA00023163"/>
    </source>
</evidence>
<reference evidence="7" key="2">
    <citation type="submission" date="2023-05" db="EMBL/GenBank/DDBJ databases">
        <authorList>
            <person name="Schelkunov M.I."/>
        </authorList>
    </citation>
    <scope>NUCLEOTIDE SEQUENCE</scope>
    <source>
        <strain evidence="7">Hsosn_3</strain>
        <tissue evidence="7">Leaf</tissue>
    </source>
</reference>
<dbReference type="InterPro" id="IPR002100">
    <property type="entry name" value="TF_MADSbox"/>
</dbReference>
<keyword evidence="3" id="KW-0238">DNA-binding</keyword>
<dbReference type="InterPro" id="IPR036879">
    <property type="entry name" value="TF_MADSbox_sf"/>
</dbReference>
<comment type="subcellular location">
    <subcellularLocation>
        <location evidence="1">Nucleus</location>
    </subcellularLocation>
</comment>
<dbReference type="SMART" id="SM00432">
    <property type="entry name" value="MADS"/>
    <property type="match status" value="1"/>
</dbReference>
<dbReference type="Gene3D" id="3.40.1810.10">
    <property type="entry name" value="Transcription factor, MADS-box"/>
    <property type="match status" value="1"/>
</dbReference>
<dbReference type="GO" id="GO:0005634">
    <property type="term" value="C:nucleus"/>
    <property type="evidence" value="ECO:0007669"/>
    <property type="project" value="UniProtKB-SubCell"/>
</dbReference>
<gene>
    <name evidence="7" type="ORF">POM88_036610</name>
</gene>
<dbReference type="GO" id="GO:0046983">
    <property type="term" value="F:protein dimerization activity"/>
    <property type="evidence" value="ECO:0007669"/>
    <property type="project" value="InterPro"/>
</dbReference>
<keyword evidence="2" id="KW-0805">Transcription regulation</keyword>
<evidence type="ECO:0000313" key="7">
    <source>
        <dbReference type="EMBL" id="KAK1370518.1"/>
    </source>
</evidence>
<dbReference type="SUPFAM" id="SSF55455">
    <property type="entry name" value="SRF-like"/>
    <property type="match status" value="1"/>
</dbReference>
<name>A0AAD8MFU9_9APIA</name>
<keyword evidence="4" id="KW-0804">Transcription</keyword>
<evidence type="ECO:0000256" key="2">
    <source>
        <dbReference type="ARBA" id="ARBA00023015"/>
    </source>
</evidence>
<keyword evidence="5" id="KW-0539">Nucleus</keyword>
<dbReference type="Pfam" id="PF00319">
    <property type="entry name" value="SRF-TF"/>
    <property type="match status" value="1"/>
</dbReference>
<dbReference type="InterPro" id="IPR050142">
    <property type="entry name" value="MADS-box/MEF2_TF"/>
</dbReference>